<accession>A0AAV0WAA8</accession>
<protein>
    <recommendedName>
        <fullName evidence="4">FLYWCH-type domain-containing protein</fullName>
    </recommendedName>
</protein>
<proteinExistence type="predicted"/>
<evidence type="ECO:0000313" key="6">
    <source>
        <dbReference type="Proteomes" id="UP001160148"/>
    </source>
</evidence>
<keyword evidence="1" id="KW-0479">Metal-binding</keyword>
<keyword evidence="6" id="KW-1185">Reference proteome</keyword>
<keyword evidence="3" id="KW-0862">Zinc</keyword>
<reference evidence="5 6" key="1">
    <citation type="submission" date="2023-01" db="EMBL/GenBank/DDBJ databases">
        <authorList>
            <person name="Whitehead M."/>
        </authorList>
    </citation>
    <scope>NUCLEOTIDE SEQUENCE [LARGE SCALE GENOMIC DNA]</scope>
</reference>
<evidence type="ECO:0000256" key="1">
    <source>
        <dbReference type="ARBA" id="ARBA00022723"/>
    </source>
</evidence>
<evidence type="ECO:0000313" key="5">
    <source>
        <dbReference type="EMBL" id="CAI6352718.1"/>
    </source>
</evidence>
<keyword evidence="2" id="KW-0863">Zinc-finger</keyword>
<evidence type="ECO:0000256" key="3">
    <source>
        <dbReference type="ARBA" id="ARBA00022833"/>
    </source>
</evidence>
<evidence type="ECO:0000259" key="4">
    <source>
        <dbReference type="Pfam" id="PF04500"/>
    </source>
</evidence>
<dbReference type="Gene3D" id="2.20.25.240">
    <property type="match status" value="1"/>
</dbReference>
<gene>
    <name evidence="5" type="ORF">MEUPH1_LOCUS8923</name>
</gene>
<dbReference type="GO" id="GO:0008270">
    <property type="term" value="F:zinc ion binding"/>
    <property type="evidence" value="ECO:0007669"/>
    <property type="project" value="UniProtKB-KW"/>
</dbReference>
<dbReference type="InterPro" id="IPR007588">
    <property type="entry name" value="Znf_FLYWCH"/>
</dbReference>
<evidence type="ECO:0000256" key="2">
    <source>
        <dbReference type="ARBA" id="ARBA00022771"/>
    </source>
</evidence>
<dbReference type="Pfam" id="PF04500">
    <property type="entry name" value="FLYWCH"/>
    <property type="match status" value="1"/>
</dbReference>
<feature type="domain" description="FLYWCH-type" evidence="4">
    <location>
        <begin position="4"/>
        <end position="63"/>
    </location>
</feature>
<name>A0AAV0WAA8_9HEMI</name>
<dbReference type="Proteomes" id="UP001160148">
    <property type="component" value="Unassembled WGS sequence"/>
</dbReference>
<organism evidence="5 6">
    <name type="scientific">Macrosiphum euphorbiae</name>
    <name type="common">potato aphid</name>
    <dbReference type="NCBI Taxonomy" id="13131"/>
    <lineage>
        <taxon>Eukaryota</taxon>
        <taxon>Metazoa</taxon>
        <taxon>Ecdysozoa</taxon>
        <taxon>Arthropoda</taxon>
        <taxon>Hexapoda</taxon>
        <taxon>Insecta</taxon>
        <taxon>Pterygota</taxon>
        <taxon>Neoptera</taxon>
        <taxon>Paraneoptera</taxon>
        <taxon>Hemiptera</taxon>
        <taxon>Sternorrhyncha</taxon>
        <taxon>Aphidomorpha</taxon>
        <taxon>Aphidoidea</taxon>
        <taxon>Aphididae</taxon>
        <taxon>Macrosiphini</taxon>
        <taxon>Macrosiphum</taxon>
    </lineage>
</organism>
<dbReference type="EMBL" id="CARXXK010000002">
    <property type="protein sequence ID" value="CAI6352718.1"/>
    <property type="molecule type" value="Genomic_DNA"/>
</dbReference>
<dbReference type="AlphaFoldDB" id="A0AAV0WAA8"/>
<comment type="caution">
    <text evidence="5">The sequence shown here is derived from an EMBL/GenBank/DDBJ whole genome shotgun (WGS) entry which is preliminary data.</text>
</comment>
<sequence length="190" mass="21645">MEIIKSNKQNDKICLDGHMYTLYYETSETIKWRCSKKSSVRCPAVLSTDKQITEYEKIHRHNHLPNRKEVMVTKALMNMKEKSSTTTTNLVEIFANGVSKLDKSAKAQMPSEDTVKRTLRNHRSKGNPIDPKSLEDCIIPHTWTINSDGHRFLLNDNGIVDENGKCKADERIVIFATDEGLLILLSLQLG</sequence>